<dbReference type="InterPro" id="IPR036390">
    <property type="entry name" value="WH_DNA-bd_sf"/>
</dbReference>
<dbReference type="RefSeq" id="WP_323620095.1">
    <property type="nucleotide sequence ID" value="NZ_JAWRKY010000003.1"/>
</dbReference>
<accession>A0ABU5WNT3</accession>
<organism evidence="2 3">
    <name type="scientific">Burkholderia anthinoferrum</name>
    <dbReference type="NCBI Taxonomy" id="3090833"/>
    <lineage>
        <taxon>Bacteria</taxon>
        <taxon>Pseudomonadati</taxon>
        <taxon>Pseudomonadota</taxon>
        <taxon>Betaproteobacteria</taxon>
        <taxon>Burkholderiales</taxon>
        <taxon>Burkholderiaceae</taxon>
        <taxon>Burkholderia</taxon>
    </lineage>
</organism>
<dbReference type="SUPFAM" id="SSF46785">
    <property type="entry name" value="Winged helix' DNA-binding domain"/>
    <property type="match status" value="1"/>
</dbReference>
<evidence type="ECO:0000313" key="3">
    <source>
        <dbReference type="Proteomes" id="UP001304467"/>
    </source>
</evidence>
<dbReference type="Gene3D" id="1.10.10.10">
    <property type="entry name" value="Winged helix-like DNA-binding domain superfamily/Winged helix DNA-binding domain"/>
    <property type="match status" value="1"/>
</dbReference>
<comment type="caution">
    <text evidence="2">The sequence shown here is derived from an EMBL/GenBank/DDBJ whole genome shotgun (WGS) entry which is preliminary data.</text>
</comment>
<protein>
    <submittedName>
        <fullName evidence="2">1-pyrroline-5-carboxylate dehydrogenase</fullName>
    </submittedName>
</protein>
<gene>
    <name evidence="2" type="ORF">SB593_16750</name>
</gene>
<reference evidence="2 3" key="1">
    <citation type="journal article" date="2023" name="Front. Microbiol.">
        <title>Genomic analyses of Burkholderia respiratory isolates indicates two evolutionarily distinct B. anthina clades.</title>
        <authorList>
            <person name="Pham A."/>
            <person name="Volmer J.G."/>
            <person name="Chambers D.C."/>
            <person name="Smith D.J."/>
            <person name="Reid D.W."/>
            <person name="Burr L."/>
            <person name="Wells T.J."/>
        </authorList>
    </citation>
    <scope>NUCLEOTIDE SEQUENCE [LARGE SCALE GENOMIC DNA]</scope>
    <source>
        <strain evidence="2 3">BCCIQ07A</strain>
    </source>
</reference>
<feature type="coiled-coil region" evidence="1">
    <location>
        <begin position="167"/>
        <end position="201"/>
    </location>
</feature>
<name>A0ABU5WNT3_9BURK</name>
<sequence length="263" mass="28457">MRDLIEKHLAAAGEATAKNISLAIHMPQLDVSRELNKMHGNGIVEREKRAGGGNEYVYWLSQGERPVRAAAASQAGVVSHPASDVDGEAAQSSTEAAAAAVQRIIDAARDLLGRSDPLQILQGLKALDDALMAYKTPGSDFAIAPDAHAVTATAMVLELLKGTQIQRDEFAAENASLKEVNARLKANNAELEKRIDSLSGDVRPLGQVFVTVGRNSKPMRHTTIEKAQRRGRVLVSGERETEVLVLEPIGRIVRGAEWHPRRQ</sequence>
<evidence type="ECO:0000313" key="2">
    <source>
        <dbReference type="EMBL" id="MEB2580604.1"/>
    </source>
</evidence>
<keyword evidence="1" id="KW-0175">Coiled coil</keyword>
<dbReference type="Proteomes" id="UP001304467">
    <property type="component" value="Unassembled WGS sequence"/>
</dbReference>
<proteinExistence type="predicted"/>
<dbReference type="EMBL" id="JAWRLE010000025">
    <property type="protein sequence ID" value="MEB2580604.1"/>
    <property type="molecule type" value="Genomic_DNA"/>
</dbReference>
<evidence type="ECO:0000256" key="1">
    <source>
        <dbReference type="SAM" id="Coils"/>
    </source>
</evidence>
<dbReference type="InterPro" id="IPR036388">
    <property type="entry name" value="WH-like_DNA-bd_sf"/>
</dbReference>
<keyword evidence="3" id="KW-1185">Reference proteome</keyword>